<dbReference type="Pfam" id="PF02563">
    <property type="entry name" value="Poly_export"/>
    <property type="match status" value="1"/>
</dbReference>
<gene>
    <name evidence="17" type="ORF">CEY11_10040</name>
</gene>
<evidence type="ECO:0000256" key="6">
    <source>
        <dbReference type="ARBA" id="ARBA00022692"/>
    </source>
</evidence>
<keyword evidence="6" id="KW-0812">Transmembrane</keyword>
<keyword evidence="11" id="KW-0472">Membrane</keyword>
<keyword evidence="13" id="KW-0998">Cell outer membrane</keyword>
<protein>
    <recommendedName>
        <fullName evidence="19">Polysaccharide export outer membrane protein</fullName>
    </recommendedName>
</protein>
<keyword evidence="8" id="KW-0625">Polysaccharide transport</keyword>
<evidence type="ECO:0000256" key="7">
    <source>
        <dbReference type="ARBA" id="ARBA00022729"/>
    </source>
</evidence>
<keyword evidence="10" id="KW-0626">Porin</keyword>
<keyword evidence="18" id="KW-1185">Reference proteome</keyword>
<dbReference type="InterPro" id="IPR054765">
    <property type="entry name" value="SLBB_dom"/>
</dbReference>
<dbReference type="GO" id="GO:0015288">
    <property type="term" value="F:porin activity"/>
    <property type="evidence" value="ECO:0007669"/>
    <property type="project" value="UniProtKB-KW"/>
</dbReference>
<dbReference type="PANTHER" id="PTHR33619:SF3">
    <property type="entry name" value="POLYSACCHARIDE EXPORT PROTEIN GFCE-RELATED"/>
    <property type="match status" value="1"/>
</dbReference>
<organism evidence="17 18">
    <name type="scientific">Candidimonas nitroreducens</name>
    <dbReference type="NCBI Taxonomy" id="683354"/>
    <lineage>
        <taxon>Bacteria</taxon>
        <taxon>Pseudomonadati</taxon>
        <taxon>Pseudomonadota</taxon>
        <taxon>Betaproteobacteria</taxon>
        <taxon>Burkholderiales</taxon>
        <taxon>Alcaligenaceae</taxon>
        <taxon>Candidimonas</taxon>
    </lineage>
</organism>
<keyword evidence="3" id="KW-0813">Transport</keyword>
<dbReference type="Pfam" id="PF22461">
    <property type="entry name" value="SLBB_2"/>
    <property type="match status" value="1"/>
</dbReference>
<sequence length="378" mass="40213">MRAIVNGGFCRQVLLRRRRCRLIGFSVAAALCLVLSGCGLPRSGPMLGEMQDADQQGAVDLVDATPALARASQVSRKAGFPAEFLSARPVDYDRLKPGDSVHIVIWEHDGLEVFPAGQNGMTDFGDQMLGYSGRISLPYLGSFRAAGLTPAQLRDAIMKRLDKLVLGSDASVQRSNPGGQMVVAQGDVGKPGAYPISGSMQRLSGLLGLIAPNQTAPQQLVVTLRRGGRSGSVRLSEIYRDGRQDIALRPGDLVIVHDMLNRVTVLGAAGLQGTVPLTRPDFSVLDALGKAHGLNDLLANPQAVFLLKGSGDMVGGKRPVIYRFDFTKPQQIALAGHFMVHDGDALYVSDAPFTQVRKLLSVFSGTLGTAQSAATLSQ</sequence>
<evidence type="ECO:0000256" key="14">
    <source>
        <dbReference type="ARBA" id="ARBA00023288"/>
    </source>
</evidence>
<evidence type="ECO:0000256" key="10">
    <source>
        <dbReference type="ARBA" id="ARBA00023114"/>
    </source>
</evidence>
<comment type="subcellular location">
    <subcellularLocation>
        <location evidence="1">Cell outer membrane</location>
        <topology evidence="1">Multi-pass membrane protein</topology>
    </subcellularLocation>
</comment>
<keyword evidence="5" id="KW-0762">Sugar transport</keyword>
<comment type="similarity">
    <text evidence="2">Belongs to the BexD/CtrA/VexA family.</text>
</comment>
<evidence type="ECO:0000256" key="11">
    <source>
        <dbReference type="ARBA" id="ARBA00023136"/>
    </source>
</evidence>
<dbReference type="InterPro" id="IPR049712">
    <property type="entry name" value="Poly_export"/>
</dbReference>
<dbReference type="AlphaFoldDB" id="A0A225MH07"/>
<dbReference type="GO" id="GO:0009279">
    <property type="term" value="C:cell outer membrane"/>
    <property type="evidence" value="ECO:0007669"/>
    <property type="project" value="UniProtKB-SubCell"/>
</dbReference>
<evidence type="ECO:0000256" key="12">
    <source>
        <dbReference type="ARBA" id="ARBA00023139"/>
    </source>
</evidence>
<accession>A0A225MH07</accession>
<evidence type="ECO:0000313" key="17">
    <source>
        <dbReference type="EMBL" id="OWT60565.1"/>
    </source>
</evidence>
<dbReference type="Proteomes" id="UP000214603">
    <property type="component" value="Unassembled WGS sequence"/>
</dbReference>
<keyword evidence="14" id="KW-0449">Lipoprotein</keyword>
<keyword evidence="9" id="KW-0406">Ion transport</keyword>
<keyword evidence="7" id="KW-0732">Signal</keyword>
<evidence type="ECO:0008006" key="19">
    <source>
        <dbReference type="Google" id="ProtNLM"/>
    </source>
</evidence>
<feature type="domain" description="SLBB" evidence="16">
    <location>
        <begin position="262"/>
        <end position="348"/>
    </location>
</feature>
<evidence type="ECO:0000256" key="3">
    <source>
        <dbReference type="ARBA" id="ARBA00022448"/>
    </source>
</evidence>
<name>A0A225MH07_9BURK</name>
<feature type="domain" description="Polysaccharide export protein N-terminal" evidence="15">
    <location>
        <begin position="94"/>
        <end position="165"/>
    </location>
</feature>
<evidence type="ECO:0000256" key="1">
    <source>
        <dbReference type="ARBA" id="ARBA00004571"/>
    </source>
</evidence>
<dbReference type="Gene3D" id="3.30.1950.10">
    <property type="entry name" value="wza like domain"/>
    <property type="match status" value="1"/>
</dbReference>
<dbReference type="EMBL" id="NJIH01000005">
    <property type="protein sequence ID" value="OWT60565.1"/>
    <property type="molecule type" value="Genomic_DNA"/>
</dbReference>
<dbReference type="GO" id="GO:0046930">
    <property type="term" value="C:pore complex"/>
    <property type="evidence" value="ECO:0007669"/>
    <property type="project" value="UniProtKB-KW"/>
</dbReference>
<evidence type="ECO:0000256" key="8">
    <source>
        <dbReference type="ARBA" id="ARBA00023047"/>
    </source>
</evidence>
<evidence type="ECO:0000256" key="9">
    <source>
        <dbReference type="ARBA" id="ARBA00023065"/>
    </source>
</evidence>
<evidence type="ECO:0000256" key="5">
    <source>
        <dbReference type="ARBA" id="ARBA00022597"/>
    </source>
</evidence>
<dbReference type="Gene3D" id="3.10.560.10">
    <property type="entry name" value="Outer membrane lipoprotein wza domain like"/>
    <property type="match status" value="2"/>
</dbReference>
<evidence type="ECO:0000256" key="2">
    <source>
        <dbReference type="ARBA" id="ARBA00009450"/>
    </source>
</evidence>
<evidence type="ECO:0000259" key="15">
    <source>
        <dbReference type="Pfam" id="PF02563"/>
    </source>
</evidence>
<comment type="caution">
    <text evidence="17">The sequence shown here is derived from an EMBL/GenBank/DDBJ whole genome shotgun (WGS) entry which is preliminary data.</text>
</comment>
<evidence type="ECO:0000256" key="13">
    <source>
        <dbReference type="ARBA" id="ARBA00023237"/>
    </source>
</evidence>
<dbReference type="GO" id="GO:0015159">
    <property type="term" value="F:polysaccharide transmembrane transporter activity"/>
    <property type="evidence" value="ECO:0007669"/>
    <property type="project" value="InterPro"/>
</dbReference>
<proteinExistence type="inferred from homology"/>
<evidence type="ECO:0000313" key="18">
    <source>
        <dbReference type="Proteomes" id="UP000214603"/>
    </source>
</evidence>
<evidence type="ECO:0000256" key="4">
    <source>
        <dbReference type="ARBA" id="ARBA00022452"/>
    </source>
</evidence>
<evidence type="ECO:0000259" key="16">
    <source>
        <dbReference type="Pfam" id="PF22461"/>
    </source>
</evidence>
<dbReference type="InterPro" id="IPR003715">
    <property type="entry name" value="Poly_export_N"/>
</dbReference>
<keyword evidence="4" id="KW-1134">Transmembrane beta strand</keyword>
<dbReference type="PANTHER" id="PTHR33619">
    <property type="entry name" value="POLYSACCHARIDE EXPORT PROTEIN GFCE-RELATED"/>
    <property type="match status" value="1"/>
</dbReference>
<dbReference type="GO" id="GO:0006811">
    <property type="term" value="P:monoatomic ion transport"/>
    <property type="evidence" value="ECO:0007669"/>
    <property type="project" value="UniProtKB-KW"/>
</dbReference>
<keyword evidence="12" id="KW-0564">Palmitate</keyword>
<reference evidence="18" key="1">
    <citation type="submission" date="2017-06" db="EMBL/GenBank/DDBJ databases">
        <title>Herbaspirillum phytohormonus sp. nov., isolated from the root nodule of Robinia pseudoacacia in lead-zinc mine.</title>
        <authorList>
            <person name="Fan M."/>
            <person name="Lin Y."/>
        </authorList>
    </citation>
    <scope>NUCLEOTIDE SEQUENCE [LARGE SCALE GENOMIC DNA]</scope>
    <source>
        <strain evidence="18">SC-089</strain>
    </source>
</reference>